<dbReference type="InterPro" id="IPR001279">
    <property type="entry name" value="Metallo-B-lactamas"/>
</dbReference>
<comment type="caution">
    <text evidence="2">The sequence shown here is derived from an EMBL/GenBank/DDBJ whole genome shotgun (WGS) entry which is preliminary data.</text>
</comment>
<dbReference type="Proteomes" id="UP000602076">
    <property type="component" value="Unassembled WGS sequence"/>
</dbReference>
<dbReference type="Pfam" id="PF00753">
    <property type="entry name" value="Lactamase_B"/>
    <property type="match status" value="1"/>
</dbReference>
<dbReference type="PANTHER" id="PTHR42951">
    <property type="entry name" value="METALLO-BETA-LACTAMASE DOMAIN-CONTAINING"/>
    <property type="match status" value="1"/>
</dbReference>
<dbReference type="AlphaFoldDB" id="A0A927HA24"/>
<sequence length="273" mass="31269">MERNDLLTERNLFKWAFLPYTSVKNRKWEKVANNVWMYTNRIVNICLLENEHKELIMVDAGMPKDYKVIMQDIKSQFKGRIPAAIILTHGHFDHVGSLVNILAEWDIPVYASEKEIPYLTGTKDYPGERFSRKGLVALLSRSFPNEGINLGDKVVSLPENQTVPLLEEWVWMYTPGHTPGHISLYNRKMKVMIAGDAVVTVKQESLFAVLTQRYSLNGPPAYFTPDRKAARQSIIQLAQKPIRYLVTGHGPVIRGEGFIDAELRKLVKVYRAE</sequence>
<evidence type="ECO:0000313" key="2">
    <source>
        <dbReference type="EMBL" id="MBD3108200.1"/>
    </source>
</evidence>
<protein>
    <submittedName>
        <fullName evidence="2">MBL fold metallo-hydrolase</fullName>
    </submittedName>
</protein>
<dbReference type="SUPFAM" id="SSF56281">
    <property type="entry name" value="Metallo-hydrolase/oxidoreductase"/>
    <property type="match status" value="1"/>
</dbReference>
<evidence type="ECO:0000259" key="1">
    <source>
        <dbReference type="SMART" id="SM00849"/>
    </source>
</evidence>
<dbReference type="PANTHER" id="PTHR42951:SF17">
    <property type="entry name" value="METALLO-BETA-LACTAMASE DOMAIN-CONTAINING PROTEIN"/>
    <property type="match status" value="1"/>
</dbReference>
<name>A0A927HA24_9BACI</name>
<proteinExistence type="predicted"/>
<dbReference type="InterPro" id="IPR036866">
    <property type="entry name" value="RibonucZ/Hydroxyglut_hydro"/>
</dbReference>
<dbReference type="InterPro" id="IPR050855">
    <property type="entry name" value="NDM-1-like"/>
</dbReference>
<organism evidence="2 3">
    <name type="scientific">Peribacillus faecalis</name>
    <dbReference type="NCBI Taxonomy" id="2772559"/>
    <lineage>
        <taxon>Bacteria</taxon>
        <taxon>Bacillati</taxon>
        <taxon>Bacillota</taxon>
        <taxon>Bacilli</taxon>
        <taxon>Bacillales</taxon>
        <taxon>Bacillaceae</taxon>
        <taxon>Peribacillus</taxon>
    </lineage>
</organism>
<accession>A0A927HA24</accession>
<evidence type="ECO:0000313" key="3">
    <source>
        <dbReference type="Proteomes" id="UP000602076"/>
    </source>
</evidence>
<dbReference type="EMBL" id="JACXSI010000014">
    <property type="protein sequence ID" value="MBD3108200.1"/>
    <property type="molecule type" value="Genomic_DNA"/>
</dbReference>
<dbReference type="Gene3D" id="3.60.15.10">
    <property type="entry name" value="Ribonuclease Z/Hydroxyacylglutathione hydrolase-like"/>
    <property type="match status" value="1"/>
</dbReference>
<keyword evidence="3" id="KW-1185">Reference proteome</keyword>
<dbReference type="CDD" id="cd07721">
    <property type="entry name" value="yflN-like_MBL-fold"/>
    <property type="match status" value="1"/>
</dbReference>
<feature type="domain" description="Metallo-beta-lactamase" evidence="1">
    <location>
        <begin position="42"/>
        <end position="249"/>
    </location>
</feature>
<gene>
    <name evidence="2" type="ORF">IEO70_07450</name>
</gene>
<reference evidence="2" key="1">
    <citation type="submission" date="2020-09" db="EMBL/GenBank/DDBJ databases">
        <title>Bacillus faecalis sp. nov., a moderately halophilic bacterium isolated from cow faeces.</title>
        <authorList>
            <person name="Jiang L."/>
            <person name="Lee J."/>
        </authorList>
    </citation>
    <scope>NUCLEOTIDE SEQUENCE</scope>
    <source>
        <strain evidence="2">AGMB 02131</strain>
    </source>
</reference>
<dbReference type="RefSeq" id="WP_190997735.1">
    <property type="nucleotide sequence ID" value="NZ_JACXSI010000014.1"/>
</dbReference>
<dbReference type="SMART" id="SM00849">
    <property type="entry name" value="Lactamase_B"/>
    <property type="match status" value="1"/>
</dbReference>